<feature type="transmembrane region" description="Helical" evidence="1">
    <location>
        <begin position="20"/>
        <end position="39"/>
    </location>
</feature>
<feature type="transmembrane region" description="Helical" evidence="1">
    <location>
        <begin position="221"/>
        <end position="243"/>
    </location>
</feature>
<proteinExistence type="predicted"/>
<keyword evidence="3" id="KW-1185">Reference proteome</keyword>
<dbReference type="InterPro" id="IPR021205">
    <property type="entry name" value="Lanti_perm_SpaE/MutE/EpiE-like"/>
</dbReference>
<feature type="transmembrane region" description="Helical" evidence="1">
    <location>
        <begin position="102"/>
        <end position="126"/>
    </location>
</feature>
<feature type="transmembrane region" description="Helical" evidence="1">
    <location>
        <begin position="164"/>
        <end position="188"/>
    </location>
</feature>
<comment type="caution">
    <text evidence="2">The sequence shown here is derived from an EMBL/GenBank/DDBJ whole genome shotgun (WGS) entry which is preliminary data.</text>
</comment>
<keyword evidence="1" id="KW-0812">Transmembrane</keyword>
<dbReference type="RefSeq" id="WP_161903234.1">
    <property type="nucleotide sequence ID" value="NZ_MAEL01000057.1"/>
</dbReference>
<keyword evidence="1" id="KW-1133">Transmembrane helix</keyword>
<dbReference type="CDD" id="cd21807">
    <property type="entry name" value="ABC-2_lan_permease_MutE_EpiE-like"/>
    <property type="match status" value="1"/>
</dbReference>
<dbReference type="Pfam" id="PF12730">
    <property type="entry name" value="ABC2_membrane_4"/>
    <property type="match status" value="1"/>
</dbReference>
<feature type="transmembrane region" description="Helical" evidence="1">
    <location>
        <begin position="132"/>
        <end position="157"/>
    </location>
</feature>
<dbReference type="Proteomes" id="UP000782705">
    <property type="component" value="Unassembled WGS sequence"/>
</dbReference>
<keyword evidence="1" id="KW-0472">Membrane</keyword>
<organism evidence="2 3">
    <name type="scientific">Candidatus Enterococcus willemsii</name>
    <dbReference type="NCBI Taxonomy" id="1857215"/>
    <lineage>
        <taxon>Bacteria</taxon>
        <taxon>Bacillati</taxon>
        <taxon>Bacillota</taxon>
        <taxon>Bacilli</taxon>
        <taxon>Lactobacillales</taxon>
        <taxon>Enterococcaceae</taxon>
        <taxon>Enterococcus</taxon>
    </lineage>
</organism>
<evidence type="ECO:0000256" key="1">
    <source>
        <dbReference type="SAM" id="Phobius"/>
    </source>
</evidence>
<sequence>MLTELKAEWLKEKRAANRKLLFLMPAIFIIFSFLMTRLMGNSPVGKSYLLAGGFNWYPIFLLPIFLSLLVMNSSNKEKAYHRQLYRILGIDNRKLILAKHCLVLLELATILILSSVLLVLVGLFIIGDPISIGAVSLATACLFFGSLPIVGVSFILCRYVHRSIVLALNFLLSLGAALFAPETIWWAYPWAYNLRMMAPVLGIHPNGTYLVAGSPLFDQRVIILGIGLSIGIYLLTLIIQMLLERSGHDA</sequence>
<name>A0ABQ6YWQ0_9ENTE</name>
<evidence type="ECO:0000313" key="2">
    <source>
        <dbReference type="EMBL" id="KAF1301453.1"/>
    </source>
</evidence>
<feature type="transmembrane region" description="Helical" evidence="1">
    <location>
        <begin position="54"/>
        <end position="72"/>
    </location>
</feature>
<evidence type="ECO:0000313" key="3">
    <source>
        <dbReference type="Proteomes" id="UP000782705"/>
    </source>
</evidence>
<reference evidence="2 3" key="1">
    <citation type="submission" date="2016-06" db="EMBL/GenBank/DDBJ databases">
        <title>Four novel species of enterococci isolated from chicken manure.</title>
        <authorList>
            <person name="Van Tyne D."/>
        </authorList>
    </citation>
    <scope>NUCLEOTIDE SEQUENCE [LARGE SCALE GENOMIC DNA]</scope>
    <source>
        <strain evidence="2 3">CU12B</strain>
    </source>
</reference>
<protein>
    <submittedName>
        <fullName evidence="2">Lantibiotic ABC transporter permease</fullName>
    </submittedName>
</protein>
<gene>
    <name evidence="2" type="ORF">BAU17_05890</name>
</gene>
<accession>A0ABQ6YWQ0</accession>
<dbReference type="EMBL" id="MAEL01000057">
    <property type="protein sequence ID" value="KAF1301453.1"/>
    <property type="molecule type" value="Genomic_DNA"/>
</dbReference>